<comment type="caution">
    <text evidence="2">The sequence shown here is derived from an EMBL/GenBank/DDBJ whole genome shotgun (WGS) entry which is preliminary data.</text>
</comment>
<dbReference type="AlphaFoldDB" id="A0A6V7UAJ3"/>
<evidence type="ECO:0000256" key="1">
    <source>
        <dbReference type="SAM" id="MobiDB-lite"/>
    </source>
</evidence>
<feature type="compositionally biased region" description="Basic and acidic residues" evidence="1">
    <location>
        <begin position="629"/>
        <end position="640"/>
    </location>
</feature>
<evidence type="ECO:0000313" key="2">
    <source>
        <dbReference type="EMBL" id="CAD2150033.1"/>
    </source>
</evidence>
<name>A0A6V7UAJ3_MELEN</name>
<organism evidence="2 3">
    <name type="scientific">Meloidogyne enterolobii</name>
    <name type="common">Root-knot nematode worm</name>
    <name type="synonym">Meloidogyne mayaguensis</name>
    <dbReference type="NCBI Taxonomy" id="390850"/>
    <lineage>
        <taxon>Eukaryota</taxon>
        <taxon>Metazoa</taxon>
        <taxon>Ecdysozoa</taxon>
        <taxon>Nematoda</taxon>
        <taxon>Chromadorea</taxon>
        <taxon>Rhabditida</taxon>
        <taxon>Tylenchina</taxon>
        <taxon>Tylenchomorpha</taxon>
        <taxon>Tylenchoidea</taxon>
        <taxon>Meloidogynidae</taxon>
        <taxon>Meloidogyninae</taxon>
        <taxon>Meloidogyne</taxon>
    </lineage>
</organism>
<evidence type="ECO:0000313" key="3">
    <source>
        <dbReference type="Proteomes" id="UP000580250"/>
    </source>
</evidence>
<accession>A0A6V7UAJ3</accession>
<sequence length="654" mass="74068">MTTARSDSFNYVIKMAKTIENDEKRFDFMRRQVNSVEDCMKDGPEKCQTIKSLVIWSLKEFIPKNYKSDPRMLDFWYLMGKYSVDIGMEGVLENVHRLGYFKNVPEFYLMWADYLGSQQNRENFDKIVQICGENCQLGPSEERFRALLQKHFKEDSYNEGKTLDVIKMLADKSEVVRSDLTLFQRNKAIPSVDTPQNIISDTTTIIKNQSKSLIDTNKIKEVKSELKEVNLSPKKLTASTSAPIHEEFSVYKDATLTKSPTTAQNTAKNRISYYPELDDITLAGSHGKFSTDMFTSTPRRSVMPSNFDILLEDLTQENQIFDPTEKEEKREGGGLFGCQLTDKIKGNEKDCGGLKMKKRLSFADENQRVISKNKNPLAEAVENKRTSYYPELDDITLAGAHGKFSTDMFTSTPRRSVMPSDFAPLDLTEGTQFFDPTEKEDNGEGGGLFGCQLTDKIKENKKVGGGLSFADENQQGVSKNTNPMAEAVVNKRTSYYPELDDITLAGAHGKFSTDMFTSTPRRSVMPADFDPLLEDLTQENQIFDPTEKEEKREGGGLFGCQLTDKIKGNEKDCGGLKMKKRLSFADENQRGISKNANPMAEAVERIKKSKNNPNDLIKTLPQLKISSPIHEDSEDNKIFDSPEFPAPFHKKYRQ</sequence>
<gene>
    <name evidence="2" type="ORF">MENT_LOCUS9883</name>
</gene>
<dbReference type="Gene3D" id="1.25.40.430">
    <property type="match status" value="1"/>
</dbReference>
<reference evidence="2 3" key="1">
    <citation type="submission" date="2020-08" db="EMBL/GenBank/DDBJ databases">
        <authorList>
            <person name="Koutsovoulos G."/>
            <person name="Danchin GJ E."/>
        </authorList>
    </citation>
    <scope>NUCLEOTIDE SEQUENCE [LARGE SCALE GENOMIC DNA]</scope>
</reference>
<proteinExistence type="predicted"/>
<protein>
    <submittedName>
        <fullName evidence="2">Uncharacterized protein</fullName>
    </submittedName>
</protein>
<feature type="region of interest" description="Disordered" evidence="1">
    <location>
        <begin position="624"/>
        <end position="654"/>
    </location>
</feature>
<dbReference type="EMBL" id="CAJEWN010000045">
    <property type="protein sequence ID" value="CAD2150033.1"/>
    <property type="molecule type" value="Genomic_DNA"/>
</dbReference>
<dbReference type="OrthoDB" id="248495at2759"/>
<dbReference type="Proteomes" id="UP000580250">
    <property type="component" value="Unassembled WGS sequence"/>
</dbReference>